<comment type="catalytic activity">
    <reaction evidence="9 10">
        <text>a long-chain fatty acyl-CoA + 2 NADPH + 2 H(+) = a long-chain primary fatty alcohol + 2 NADP(+) + CoA</text>
        <dbReference type="Rhea" id="RHEA:52716"/>
        <dbReference type="ChEBI" id="CHEBI:15378"/>
        <dbReference type="ChEBI" id="CHEBI:57287"/>
        <dbReference type="ChEBI" id="CHEBI:57783"/>
        <dbReference type="ChEBI" id="CHEBI:58349"/>
        <dbReference type="ChEBI" id="CHEBI:77396"/>
        <dbReference type="ChEBI" id="CHEBI:83139"/>
        <dbReference type="EC" id="1.2.1.84"/>
    </reaction>
</comment>
<evidence type="ECO:0000256" key="10">
    <source>
        <dbReference type="RuleBase" id="RU363097"/>
    </source>
</evidence>
<dbReference type="InterPro" id="IPR033640">
    <property type="entry name" value="FAR_C"/>
</dbReference>
<evidence type="ECO:0000256" key="1">
    <source>
        <dbReference type="ARBA" id="ARBA00004141"/>
    </source>
</evidence>
<gene>
    <name evidence="13" type="ORF">LPLAT_LOCUS12928</name>
</gene>
<keyword evidence="14" id="KW-1185">Reference proteome</keyword>
<dbReference type="EMBL" id="OZ034831">
    <property type="protein sequence ID" value="CAL1687695.1"/>
    <property type="molecule type" value="Genomic_DNA"/>
</dbReference>
<evidence type="ECO:0000256" key="6">
    <source>
        <dbReference type="ARBA" id="ARBA00022989"/>
    </source>
</evidence>
<evidence type="ECO:0000256" key="5">
    <source>
        <dbReference type="ARBA" id="ARBA00022857"/>
    </source>
</evidence>
<dbReference type="GO" id="GO:0005777">
    <property type="term" value="C:peroxisome"/>
    <property type="evidence" value="ECO:0007669"/>
    <property type="project" value="TreeGrafter"/>
</dbReference>
<dbReference type="InterPro" id="IPR026055">
    <property type="entry name" value="FAR"/>
</dbReference>
<dbReference type="PANTHER" id="PTHR11011:SF24">
    <property type="entry name" value="FATTY ACYL-COA REDUCTASE"/>
    <property type="match status" value="1"/>
</dbReference>
<protein>
    <recommendedName>
        <fullName evidence="10">Fatty acyl-CoA reductase</fullName>
        <ecNumber evidence="10">1.2.1.84</ecNumber>
    </recommendedName>
</protein>
<dbReference type="InterPro" id="IPR036291">
    <property type="entry name" value="NAD(P)-bd_dom_sf"/>
</dbReference>
<dbReference type="AlphaFoldDB" id="A0AAV2P474"/>
<dbReference type="CDD" id="cd09071">
    <property type="entry name" value="FAR_C"/>
    <property type="match status" value="1"/>
</dbReference>
<dbReference type="GO" id="GO:0102965">
    <property type="term" value="F:alcohol-forming long-chain fatty acyl-CoA reductase activity"/>
    <property type="evidence" value="ECO:0007669"/>
    <property type="project" value="UniProtKB-EC"/>
</dbReference>
<dbReference type="Pfam" id="PF07993">
    <property type="entry name" value="NAD_binding_4"/>
    <property type="match status" value="1"/>
</dbReference>
<dbReference type="Proteomes" id="UP001497644">
    <property type="component" value="Chromosome 8"/>
</dbReference>
<reference evidence="13" key="1">
    <citation type="submission" date="2024-04" db="EMBL/GenBank/DDBJ databases">
        <authorList>
            <consortium name="Molecular Ecology Group"/>
        </authorList>
    </citation>
    <scope>NUCLEOTIDE SEQUENCE</scope>
</reference>
<comment type="subcellular location">
    <subcellularLocation>
        <location evidence="1">Membrane</location>
        <topology evidence="1">Multi-pass membrane protein</topology>
    </subcellularLocation>
</comment>
<keyword evidence="8 10" id="KW-0472">Membrane</keyword>
<keyword evidence="6 10" id="KW-1133">Transmembrane helix</keyword>
<evidence type="ECO:0000256" key="8">
    <source>
        <dbReference type="ARBA" id="ARBA00023136"/>
    </source>
</evidence>
<dbReference type="GO" id="GO:0080019">
    <property type="term" value="F:alcohol-forming very long-chain fatty acyl-CoA reductase activity"/>
    <property type="evidence" value="ECO:0007669"/>
    <property type="project" value="InterPro"/>
</dbReference>
<comment type="function">
    <text evidence="10">Catalyzes the reduction of fatty acyl-CoA to fatty alcohols.</text>
</comment>
<feature type="transmembrane region" description="Helical" evidence="10">
    <location>
        <begin position="476"/>
        <end position="494"/>
    </location>
</feature>
<evidence type="ECO:0000256" key="3">
    <source>
        <dbReference type="ARBA" id="ARBA00022516"/>
    </source>
</evidence>
<feature type="domain" description="Fatty acyl-CoA reductase C-terminal" evidence="11">
    <location>
        <begin position="365"/>
        <end position="457"/>
    </location>
</feature>
<dbReference type="EC" id="1.2.1.84" evidence="10"/>
<feature type="transmembrane region" description="Helical" evidence="10">
    <location>
        <begin position="357"/>
        <end position="382"/>
    </location>
</feature>
<keyword evidence="4 10" id="KW-0812">Transmembrane</keyword>
<dbReference type="FunFam" id="3.40.50.720:FF:000143">
    <property type="entry name" value="Fatty acyl-CoA reductase"/>
    <property type="match status" value="1"/>
</dbReference>
<sequence length="509" mass="58090">MNKDAANTFIPAFYAGRSILISGGTGFLGKVLCEKLLRSCPDIAEIFILIRPKKGLSVNERLKKMLDNKLFDILRSERPSVLNKIIPIIGDVGLEDLGLQPIDREMLIEKVSIIFHVAASVRFDESLREAIFNNTRSTRDFCILAKEMKKLVVLLHVSSTYTQTDKPVVDETLYPPDLDWREVIKVAESIDEHTLRTFTAKYLGTMPNTYTFTKRLAEQVISDYSKSLPCVIIRPSIVVSTATEPLKGWLDNFNGPVGMLVGGGKGILRVLFVDPIVTSDFMPVDVAIKAIIIVTWQRGIKTIIEDNTIHVYNCSSYDVKTINIKNLVEMGYQLVEQIPLENIIWSPGSTTTTSRSFYYFLVLIMHILPALLIDGILMLFGARPMLLKLQRKVYCANSALSYFLTNEWKFHNEKLISLFDNLNADNKKDFGFDYKALNIAEYFRDGLIGAKLYLLNEEMNHTQLEAATLHRKRMDWLNKITRMLFVIIVLWILYRRNTLSYISDFFIPS</sequence>
<evidence type="ECO:0000313" key="13">
    <source>
        <dbReference type="EMBL" id="CAL1687695.1"/>
    </source>
</evidence>
<evidence type="ECO:0000259" key="12">
    <source>
        <dbReference type="Pfam" id="PF07993"/>
    </source>
</evidence>
<evidence type="ECO:0000259" key="11">
    <source>
        <dbReference type="Pfam" id="PF03015"/>
    </source>
</evidence>
<accession>A0AAV2P474</accession>
<evidence type="ECO:0000256" key="4">
    <source>
        <dbReference type="ARBA" id="ARBA00022692"/>
    </source>
</evidence>
<keyword evidence="7 10" id="KW-0443">Lipid metabolism</keyword>
<proteinExistence type="inferred from homology"/>
<feature type="domain" description="Thioester reductase (TE)" evidence="12">
    <location>
        <begin position="21"/>
        <end position="291"/>
    </location>
</feature>
<dbReference type="GO" id="GO:0016020">
    <property type="term" value="C:membrane"/>
    <property type="evidence" value="ECO:0007669"/>
    <property type="project" value="UniProtKB-SubCell"/>
</dbReference>
<dbReference type="CDD" id="cd05236">
    <property type="entry name" value="FAR-N_SDR_e"/>
    <property type="match status" value="1"/>
</dbReference>
<dbReference type="PANTHER" id="PTHR11011">
    <property type="entry name" value="MALE STERILITY PROTEIN 2-RELATED"/>
    <property type="match status" value="1"/>
</dbReference>
<dbReference type="GO" id="GO:0035336">
    <property type="term" value="P:long-chain fatty-acyl-CoA metabolic process"/>
    <property type="evidence" value="ECO:0007669"/>
    <property type="project" value="TreeGrafter"/>
</dbReference>
<evidence type="ECO:0000256" key="2">
    <source>
        <dbReference type="ARBA" id="ARBA00005928"/>
    </source>
</evidence>
<evidence type="ECO:0000256" key="9">
    <source>
        <dbReference type="ARBA" id="ARBA00052530"/>
    </source>
</evidence>
<evidence type="ECO:0000313" key="14">
    <source>
        <dbReference type="Proteomes" id="UP001497644"/>
    </source>
</evidence>
<evidence type="ECO:0000256" key="7">
    <source>
        <dbReference type="ARBA" id="ARBA00023098"/>
    </source>
</evidence>
<keyword evidence="5 10" id="KW-0521">NADP</keyword>
<name>A0AAV2P474_9HYME</name>
<dbReference type="Gene3D" id="3.40.50.720">
    <property type="entry name" value="NAD(P)-binding Rossmann-like Domain"/>
    <property type="match status" value="1"/>
</dbReference>
<comment type="similarity">
    <text evidence="2 10">Belongs to the fatty acyl-CoA reductase family.</text>
</comment>
<keyword evidence="10" id="KW-0560">Oxidoreductase</keyword>
<dbReference type="InterPro" id="IPR013120">
    <property type="entry name" value="FAR_NAD-bd"/>
</dbReference>
<dbReference type="SUPFAM" id="SSF51735">
    <property type="entry name" value="NAD(P)-binding Rossmann-fold domains"/>
    <property type="match status" value="1"/>
</dbReference>
<dbReference type="Pfam" id="PF03015">
    <property type="entry name" value="Sterile"/>
    <property type="match status" value="1"/>
</dbReference>
<keyword evidence="3 10" id="KW-0444">Lipid biosynthesis</keyword>
<organism evidence="13 14">
    <name type="scientific">Lasius platythorax</name>
    <dbReference type="NCBI Taxonomy" id="488582"/>
    <lineage>
        <taxon>Eukaryota</taxon>
        <taxon>Metazoa</taxon>
        <taxon>Ecdysozoa</taxon>
        <taxon>Arthropoda</taxon>
        <taxon>Hexapoda</taxon>
        <taxon>Insecta</taxon>
        <taxon>Pterygota</taxon>
        <taxon>Neoptera</taxon>
        <taxon>Endopterygota</taxon>
        <taxon>Hymenoptera</taxon>
        <taxon>Apocrita</taxon>
        <taxon>Aculeata</taxon>
        <taxon>Formicoidea</taxon>
        <taxon>Formicidae</taxon>
        <taxon>Formicinae</taxon>
        <taxon>Lasius</taxon>
        <taxon>Lasius</taxon>
    </lineage>
</organism>